<evidence type="ECO:0000313" key="2">
    <source>
        <dbReference type="EMBL" id="MDT8760305.1"/>
    </source>
</evidence>
<dbReference type="PROSITE" id="PS50830">
    <property type="entry name" value="TNASE_3"/>
    <property type="match status" value="1"/>
</dbReference>
<protein>
    <submittedName>
        <fullName evidence="2">Thermonuclease family protein</fullName>
    </submittedName>
</protein>
<gene>
    <name evidence="2" type="ORF">MZO42_16510</name>
</gene>
<dbReference type="InterPro" id="IPR035437">
    <property type="entry name" value="SNase_OB-fold_sf"/>
</dbReference>
<reference evidence="2" key="1">
    <citation type="submission" date="2022-04" db="EMBL/GenBank/DDBJ databases">
        <title>Tomato heritable bacteria conferring resistance against bacterial wilt.</title>
        <authorList>
            <person name="Yin J."/>
        </authorList>
    </citation>
    <scope>NUCLEOTIDE SEQUENCE</scope>
    <source>
        <strain evidence="2">Cra20</strain>
    </source>
</reference>
<evidence type="ECO:0000259" key="1">
    <source>
        <dbReference type="PROSITE" id="PS50830"/>
    </source>
</evidence>
<dbReference type="EMBL" id="JALMLT010000004">
    <property type="protein sequence ID" value="MDT8760305.1"/>
    <property type="molecule type" value="Genomic_DNA"/>
</dbReference>
<feature type="domain" description="TNase-like" evidence="1">
    <location>
        <begin position="73"/>
        <end position="171"/>
    </location>
</feature>
<dbReference type="SUPFAM" id="SSF50199">
    <property type="entry name" value="Staphylococcal nuclease"/>
    <property type="match status" value="1"/>
</dbReference>
<accession>A0ABU3N702</accession>
<name>A0ABU3N702_9SPHN</name>
<dbReference type="Gene3D" id="2.40.50.90">
    <property type="match status" value="1"/>
</dbReference>
<comment type="caution">
    <text evidence="2">The sequence shown here is derived from an EMBL/GenBank/DDBJ whole genome shotgun (WGS) entry which is preliminary data.</text>
</comment>
<dbReference type="Pfam" id="PF00565">
    <property type="entry name" value="SNase"/>
    <property type="match status" value="1"/>
</dbReference>
<organism evidence="2">
    <name type="scientific">Sphingomonas psychrotolerans</name>
    <dbReference type="NCBI Taxonomy" id="1327635"/>
    <lineage>
        <taxon>Bacteria</taxon>
        <taxon>Pseudomonadati</taxon>
        <taxon>Pseudomonadota</taxon>
        <taxon>Alphaproteobacteria</taxon>
        <taxon>Sphingomonadales</taxon>
        <taxon>Sphingomonadaceae</taxon>
        <taxon>Sphingomonas</taxon>
    </lineage>
</organism>
<dbReference type="SMART" id="SM00318">
    <property type="entry name" value="SNc"/>
    <property type="match status" value="1"/>
</dbReference>
<proteinExistence type="predicted"/>
<sequence length="171" mass="18446">MPEAPRRRRITPQALLAGLAIAGALGFGWTSADRVAGVRVSVPDPATSPRRSEAPPPTRRFALCHSGGGRNCVVDGDTFWLDGEKIRIADIDTPETHPPRCPAEAELGARATRRLQALLSAGPITLAVPDRATDRYGRKLRVVLRGGESLGGMLVAEGLARPWEGRRRPWC</sequence>
<dbReference type="InterPro" id="IPR016071">
    <property type="entry name" value="Staphylococal_nuclease_OB-fold"/>
</dbReference>